<gene>
    <name evidence="2" type="ORF">A2210_00605</name>
</gene>
<dbReference type="STRING" id="1802532.A2210_00605"/>
<comment type="caution">
    <text evidence="2">The sequence shown here is derived from an EMBL/GenBank/DDBJ whole genome shotgun (WGS) entry which is preliminary data.</text>
</comment>
<evidence type="ECO:0000256" key="1">
    <source>
        <dbReference type="SAM" id="Phobius"/>
    </source>
</evidence>
<evidence type="ECO:0000313" key="2">
    <source>
        <dbReference type="EMBL" id="OGM76213.1"/>
    </source>
</evidence>
<dbReference type="AlphaFoldDB" id="A0A1F8CIM0"/>
<keyword evidence="1" id="KW-1133">Transmembrane helix</keyword>
<protein>
    <submittedName>
        <fullName evidence="2">Uncharacterized protein</fullName>
    </submittedName>
</protein>
<sequence>MLTQVDFGAVEKQIPNFKFAGGDLGQIVSDALPYLFGAAGISLLLYLVWGGLGLMLSRGDPKAVQAARDKITGALIGFVIVFTAFWLVQIIASIFGLQPILQIFK</sequence>
<organism evidence="2 3">
    <name type="scientific">Candidatus Woesebacteria bacterium RIFOXYA1_FULL_40_18</name>
    <dbReference type="NCBI Taxonomy" id="1802532"/>
    <lineage>
        <taxon>Bacteria</taxon>
        <taxon>Candidatus Woeseibacteriota</taxon>
    </lineage>
</organism>
<keyword evidence="1" id="KW-0812">Transmembrane</keyword>
<feature type="transmembrane region" description="Helical" evidence="1">
    <location>
        <begin position="34"/>
        <end position="54"/>
    </location>
</feature>
<dbReference type="InterPro" id="IPR043993">
    <property type="entry name" value="T4SS_pilin"/>
</dbReference>
<evidence type="ECO:0000313" key="3">
    <source>
        <dbReference type="Proteomes" id="UP000177855"/>
    </source>
</evidence>
<name>A0A1F8CIM0_9BACT</name>
<dbReference type="EMBL" id="MGHS01000036">
    <property type="protein sequence ID" value="OGM76213.1"/>
    <property type="molecule type" value="Genomic_DNA"/>
</dbReference>
<dbReference type="Proteomes" id="UP000177855">
    <property type="component" value="Unassembled WGS sequence"/>
</dbReference>
<keyword evidence="1" id="KW-0472">Membrane</keyword>
<proteinExistence type="predicted"/>
<dbReference type="Pfam" id="PF18895">
    <property type="entry name" value="T4SS_pilin"/>
    <property type="match status" value="1"/>
</dbReference>
<accession>A0A1F8CIM0</accession>
<reference evidence="2 3" key="1">
    <citation type="journal article" date="2016" name="Nat. Commun.">
        <title>Thousands of microbial genomes shed light on interconnected biogeochemical processes in an aquifer system.</title>
        <authorList>
            <person name="Anantharaman K."/>
            <person name="Brown C.T."/>
            <person name="Hug L.A."/>
            <person name="Sharon I."/>
            <person name="Castelle C.J."/>
            <person name="Probst A.J."/>
            <person name="Thomas B.C."/>
            <person name="Singh A."/>
            <person name="Wilkins M.J."/>
            <person name="Karaoz U."/>
            <person name="Brodie E.L."/>
            <person name="Williams K.H."/>
            <person name="Hubbard S.S."/>
            <person name="Banfield J.F."/>
        </authorList>
    </citation>
    <scope>NUCLEOTIDE SEQUENCE [LARGE SCALE GENOMIC DNA]</scope>
</reference>
<feature type="transmembrane region" description="Helical" evidence="1">
    <location>
        <begin position="75"/>
        <end position="97"/>
    </location>
</feature>